<keyword evidence="4" id="KW-1185">Reference proteome</keyword>
<sequence>MKTLRFSLTVLLFAFASLASPVMAKEEIYKTADQFLAEAFDGDVPKTKVLWLKSDVKALTKEILDHAYPALRIRYWMRDDQSAWILEEIGKERPITMGMVVKGNQIRYSEILAYRESRGWEVRYPQFMVQYAGATLTEDKKLDRLIDGITGATLSVQAVTRIARLALALHQHVMPDEVVAKSATRSADNG</sequence>
<proteinExistence type="predicted"/>
<evidence type="ECO:0000313" key="4">
    <source>
        <dbReference type="Proteomes" id="UP001597380"/>
    </source>
</evidence>
<dbReference type="SMART" id="SM00900">
    <property type="entry name" value="FMN_bind"/>
    <property type="match status" value="1"/>
</dbReference>
<dbReference type="InterPro" id="IPR007329">
    <property type="entry name" value="FMN-bd"/>
</dbReference>
<evidence type="ECO:0000313" key="3">
    <source>
        <dbReference type="EMBL" id="MFD2096128.1"/>
    </source>
</evidence>
<dbReference type="EMBL" id="JBHUHT010000011">
    <property type="protein sequence ID" value="MFD2096128.1"/>
    <property type="molecule type" value="Genomic_DNA"/>
</dbReference>
<gene>
    <name evidence="3" type="ORF">ACFSJ3_09050</name>
</gene>
<protein>
    <submittedName>
        <fullName evidence="3">FMN-binding protein</fullName>
    </submittedName>
</protein>
<accession>A0ABW4XNT3</accession>
<keyword evidence="1" id="KW-0732">Signal</keyword>
<feature type="signal peptide" evidence="1">
    <location>
        <begin position="1"/>
        <end position="24"/>
    </location>
</feature>
<organism evidence="3 4">
    <name type="scientific">Corallincola platygyrae</name>
    <dbReference type="NCBI Taxonomy" id="1193278"/>
    <lineage>
        <taxon>Bacteria</taxon>
        <taxon>Pseudomonadati</taxon>
        <taxon>Pseudomonadota</taxon>
        <taxon>Gammaproteobacteria</taxon>
        <taxon>Alteromonadales</taxon>
        <taxon>Psychromonadaceae</taxon>
        <taxon>Corallincola</taxon>
    </lineage>
</organism>
<feature type="domain" description="FMN-binding" evidence="2">
    <location>
        <begin position="90"/>
        <end position="170"/>
    </location>
</feature>
<reference evidence="4" key="1">
    <citation type="journal article" date="2019" name="Int. J. Syst. Evol. Microbiol.">
        <title>The Global Catalogue of Microorganisms (GCM) 10K type strain sequencing project: providing services to taxonomists for standard genome sequencing and annotation.</title>
        <authorList>
            <consortium name="The Broad Institute Genomics Platform"/>
            <consortium name="The Broad Institute Genome Sequencing Center for Infectious Disease"/>
            <person name="Wu L."/>
            <person name="Ma J."/>
        </authorList>
    </citation>
    <scope>NUCLEOTIDE SEQUENCE [LARGE SCALE GENOMIC DNA]</scope>
    <source>
        <strain evidence="4">CGMCC 1.10992</strain>
    </source>
</reference>
<dbReference type="RefSeq" id="WP_345341161.1">
    <property type="nucleotide sequence ID" value="NZ_BAABLI010000017.1"/>
</dbReference>
<dbReference type="Proteomes" id="UP001597380">
    <property type="component" value="Unassembled WGS sequence"/>
</dbReference>
<name>A0ABW4XNT3_9GAMM</name>
<evidence type="ECO:0000259" key="2">
    <source>
        <dbReference type="SMART" id="SM00900"/>
    </source>
</evidence>
<feature type="chain" id="PRO_5045615629" evidence="1">
    <location>
        <begin position="25"/>
        <end position="190"/>
    </location>
</feature>
<dbReference type="Pfam" id="PF04205">
    <property type="entry name" value="FMN_bind"/>
    <property type="match status" value="1"/>
</dbReference>
<evidence type="ECO:0000256" key="1">
    <source>
        <dbReference type="SAM" id="SignalP"/>
    </source>
</evidence>
<comment type="caution">
    <text evidence="3">The sequence shown here is derived from an EMBL/GenBank/DDBJ whole genome shotgun (WGS) entry which is preliminary data.</text>
</comment>